<keyword evidence="3" id="KW-1185">Reference proteome</keyword>
<feature type="region of interest" description="Disordered" evidence="1">
    <location>
        <begin position="29"/>
        <end position="50"/>
    </location>
</feature>
<evidence type="ECO:0000313" key="3">
    <source>
        <dbReference type="Proteomes" id="UP000191901"/>
    </source>
</evidence>
<reference evidence="2 3" key="1">
    <citation type="journal article" date="2016" name="Biochim. Biophys. Acta">
        <title>Characterization of red-shifted phycobilisomes isolated from the chlorophyll f-containing cyanobacterium Halomicronema hongdechloris.</title>
        <authorList>
            <person name="Li Y."/>
            <person name="Lin Y."/>
            <person name="Garvey C.J."/>
            <person name="Birch D."/>
            <person name="Corkery R.W."/>
            <person name="Loughlin P.C."/>
            <person name="Scheer H."/>
            <person name="Willows R.D."/>
            <person name="Chen M."/>
        </authorList>
    </citation>
    <scope>NUCLEOTIDE SEQUENCE [LARGE SCALE GENOMIC DNA]</scope>
    <source>
        <strain evidence="2 3">C2206</strain>
    </source>
</reference>
<sequence>MKRIHGLAMGAALAALILVVETLGNQRQANQEPSPALPSNRASGDSAATDSDRTWAYPALSLLQGVTAPLVYLQTIQQAMAISDQPASQTGANLATSEVTTTGLGPIQIGMTLDQVKQQGIELVPMDGIETKDCQYYTPKQQVQGVGVMVVNDRIIRIDVWPGSPLETLSGAKIGSTEADLKALYQDQLQIDPHPLTQGHYVSFVPTDEAESIFRLVFETDAAGTVVQYRAGQFPAVTWAEGCL</sequence>
<name>A0A1Z3HKZ7_9CYAN</name>
<feature type="compositionally biased region" description="Polar residues" evidence="1">
    <location>
        <begin position="40"/>
        <end position="49"/>
    </location>
</feature>
<gene>
    <name evidence="2" type="ORF">XM38_018840</name>
</gene>
<dbReference type="EMBL" id="CP021983">
    <property type="protein sequence ID" value="ASC70936.1"/>
    <property type="molecule type" value="Genomic_DNA"/>
</dbReference>
<accession>A0A1Z3HKZ7</accession>
<evidence type="ECO:0000313" key="2">
    <source>
        <dbReference type="EMBL" id="ASC70936.1"/>
    </source>
</evidence>
<protein>
    <submittedName>
        <fullName evidence="2">Uncharacterized protein</fullName>
    </submittedName>
</protein>
<dbReference type="Proteomes" id="UP000191901">
    <property type="component" value="Chromosome"/>
</dbReference>
<dbReference type="AlphaFoldDB" id="A0A1Z3HKZ7"/>
<dbReference type="KEGG" id="hhg:XM38_018840"/>
<evidence type="ECO:0000256" key="1">
    <source>
        <dbReference type="SAM" id="MobiDB-lite"/>
    </source>
</evidence>
<proteinExistence type="predicted"/>
<organism evidence="2 3">
    <name type="scientific">Halomicronema hongdechloris C2206</name>
    <dbReference type="NCBI Taxonomy" id="1641165"/>
    <lineage>
        <taxon>Bacteria</taxon>
        <taxon>Bacillati</taxon>
        <taxon>Cyanobacteriota</taxon>
        <taxon>Cyanophyceae</taxon>
        <taxon>Nodosilineales</taxon>
        <taxon>Nodosilineaceae</taxon>
        <taxon>Halomicronema</taxon>
    </lineage>
</organism>